<gene>
    <name evidence="1" type="ORF">BRAFLDRAFT_90200</name>
</gene>
<evidence type="ECO:0000313" key="1">
    <source>
        <dbReference type="EMBL" id="EEN51101.1"/>
    </source>
</evidence>
<reference evidence="1" key="1">
    <citation type="journal article" date="2008" name="Nature">
        <title>The amphioxus genome and the evolution of the chordate karyotype.</title>
        <authorList>
            <consortium name="US DOE Joint Genome Institute (JGI-PGF)"/>
            <person name="Putnam N.H."/>
            <person name="Butts T."/>
            <person name="Ferrier D.E.K."/>
            <person name="Furlong R.F."/>
            <person name="Hellsten U."/>
            <person name="Kawashima T."/>
            <person name="Robinson-Rechavi M."/>
            <person name="Shoguchi E."/>
            <person name="Terry A."/>
            <person name="Yu J.-K."/>
            <person name="Benito-Gutierrez E.L."/>
            <person name="Dubchak I."/>
            <person name="Garcia-Fernandez J."/>
            <person name="Gibson-Brown J.J."/>
            <person name="Grigoriev I.V."/>
            <person name="Horton A.C."/>
            <person name="de Jong P.J."/>
            <person name="Jurka J."/>
            <person name="Kapitonov V.V."/>
            <person name="Kohara Y."/>
            <person name="Kuroki Y."/>
            <person name="Lindquist E."/>
            <person name="Lucas S."/>
            <person name="Osoegawa K."/>
            <person name="Pennacchio L.A."/>
            <person name="Salamov A.A."/>
            <person name="Satou Y."/>
            <person name="Sauka-Spengler T."/>
            <person name="Schmutz J."/>
            <person name="Shin-I T."/>
            <person name="Toyoda A."/>
            <person name="Bronner-Fraser M."/>
            <person name="Fujiyama A."/>
            <person name="Holland L.Z."/>
            <person name="Holland P.W.H."/>
            <person name="Satoh N."/>
            <person name="Rokhsar D.S."/>
        </authorList>
    </citation>
    <scope>NUCLEOTIDE SEQUENCE [LARGE SCALE GENOMIC DNA]</scope>
    <source>
        <strain evidence="1">S238N-H82</strain>
        <tissue evidence="1">Testes</tissue>
    </source>
</reference>
<dbReference type="InParanoid" id="C3Z8J6"/>
<dbReference type="EMBL" id="GG666594">
    <property type="protein sequence ID" value="EEN51101.1"/>
    <property type="molecule type" value="Genomic_DNA"/>
</dbReference>
<dbReference type="AlphaFoldDB" id="C3Z8J6"/>
<organism>
    <name type="scientific">Branchiostoma floridae</name>
    <name type="common">Florida lancelet</name>
    <name type="synonym">Amphioxus</name>
    <dbReference type="NCBI Taxonomy" id="7739"/>
    <lineage>
        <taxon>Eukaryota</taxon>
        <taxon>Metazoa</taxon>
        <taxon>Chordata</taxon>
        <taxon>Cephalochordata</taxon>
        <taxon>Leptocardii</taxon>
        <taxon>Amphioxiformes</taxon>
        <taxon>Branchiostomatidae</taxon>
        <taxon>Branchiostoma</taxon>
    </lineage>
</organism>
<sequence length="128" mass="14082">MEKGVPQTAYTEGTDVPDSKKRKVIAPVIAFSPHLDGWSYDGTQLSEHNGTWRALDLSAPSLRVDSFRFVVRKGSGGDGAGTVRDGWAVVGAGELSTRVSYSMIPFPFVTWRWGRATGRVRALRDLRE</sequence>
<accession>C3Z8J6</accession>
<protein>
    <submittedName>
        <fullName evidence="1">Uncharacterized protein</fullName>
    </submittedName>
</protein>
<name>C3Z8J6_BRAFL</name>
<proteinExistence type="predicted"/>